<dbReference type="InterPro" id="IPR036388">
    <property type="entry name" value="WH-like_DNA-bd_sf"/>
</dbReference>
<gene>
    <name evidence="1" type="ORF">UFOPK3164_01691</name>
    <name evidence="2" type="ORF">UFOPK3427_00623</name>
    <name evidence="3" type="ORF">UFOPK4112_00434</name>
</gene>
<reference evidence="2" key="1">
    <citation type="submission" date="2020-05" db="EMBL/GenBank/DDBJ databases">
        <authorList>
            <person name="Chiriac C."/>
            <person name="Salcher M."/>
            <person name="Ghai R."/>
            <person name="Kavagutti S V."/>
        </authorList>
    </citation>
    <scope>NUCLEOTIDE SEQUENCE</scope>
</reference>
<dbReference type="Gene3D" id="1.10.10.10">
    <property type="entry name" value="Winged helix-like DNA-binding domain superfamily/Winged helix DNA-binding domain"/>
    <property type="match status" value="1"/>
</dbReference>
<evidence type="ECO:0000313" key="3">
    <source>
        <dbReference type="EMBL" id="CAB5013130.1"/>
    </source>
</evidence>
<dbReference type="EMBL" id="CAFBLT010000001">
    <property type="protein sequence ID" value="CAB4868191.1"/>
    <property type="molecule type" value="Genomic_DNA"/>
</dbReference>
<sequence length="246" mass="26043">MIMESTSDQLTSKSTGDDAGFSAAISALSSAFGDPSRRSIYLHLRANPHSTVTDISDKFDLHPNVVRHHLDRLVSGGYIEVEAPLRSQSAGRPAKRYVCAPNELSLELGVRKDDLLVALLERSLSLLGPEEAEAMATSVGEEYGRELASRMGPIDGTRSIKAAMVSVAEAMTAHGFAAHAELSSKSSSVVVDHCPFGEVAAHHPVLCAVDRGMVSGLLDGLGASDRGTEVQLMSRARGDDTCRATA</sequence>
<dbReference type="InterPro" id="IPR036390">
    <property type="entry name" value="WH_DNA-bd_sf"/>
</dbReference>
<dbReference type="AlphaFoldDB" id="A0A6J7DCY3"/>
<dbReference type="SUPFAM" id="SSF46785">
    <property type="entry name" value="Winged helix' DNA-binding domain"/>
    <property type="match status" value="1"/>
</dbReference>
<organism evidence="2">
    <name type="scientific">freshwater metagenome</name>
    <dbReference type="NCBI Taxonomy" id="449393"/>
    <lineage>
        <taxon>unclassified sequences</taxon>
        <taxon>metagenomes</taxon>
        <taxon>ecological metagenomes</taxon>
    </lineage>
</organism>
<dbReference type="CDD" id="cd00090">
    <property type="entry name" value="HTH_ARSR"/>
    <property type="match status" value="1"/>
</dbReference>
<dbReference type="EMBL" id="CAFBPM010000003">
    <property type="protein sequence ID" value="CAB5013130.1"/>
    <property type="molecule type" value="Genomic_DNA"/>
</dbReference>
<accession>A0A6J7DCY3</accession>
<dbReference type="EMBL" id="CAFABE010000131">
    <property type="protein sequence ID" value="CAB4834541.1"/>
    <property type="molecule type" value="Genomic_DNA"/>
</dbReference>
<proteinExistence type="predicted"/>
<evidence type="ECO:0000313" key="1">
    <source>
        <dbReference type="EMBL" id="CAB4834541.1"/>
    </source>
</evidence>
<evidence type="ECO:0000313" key="2">
    <source>
        <dbReference type="EMBL" id="CAB4868191.1"/>
    </source>
</evidence>
<name>A0A6J7DCY3_9ZZZZ</name>
<dbReference type="Pfam" id="PF12840">
    <property type="entry name" value="HTH_20"/>
    <property type="match status" value="1"/>
</dbReference>
<dbReference type="InterPro" id="IPR011991">
    <property type="entry name" value="ArsR-like_HTH"/>
</dbReference>
<protein>
    <submittedName>
        <fullName evidence="2">Unannotated protein</fullName>
    </submittedName>
</protein>